<protein>
    <submittedName>
        <fullName evidence="2">Uncharacterized protein</fullName>
    </submittedName>
</protein>
<reference evidence="2" key="1">
    <citation type="submission" date="2019-09" db="EMBL/GenBank/DDBJ databases">
        <authorList>
            <person name="Zhang L."/>
        </authorList>
    </citation>
    <scope>NUCLEOTIDE SEQUENCE</scope>
</reference>
<evidence type="ECO:0000313" key="2">
    <source>
        <dbReference type="EMBL" id="VVV99140.1"/>
    </source>
</evidence>
<dbReference type="Gramene" id="NC2G0053570.1">
    <property type="protein sequence ID" value="NC2G0053570.1:cds"/>
    <property type="gene ID" value="NC2G0053570"/>
</dbReference>
<feature type="coiled-coil region" evidence="1">
    <location>
        <begin position="53"/>
        <end position="102"/>
    </location>
</feature>
<gene>
    <name evidence="2" type="ORF">NYM_LOCUS12889</name>
</gene>
<dbReference type="AlphaFoldDB" id="A0A5K1AAM7"/>
<evidence type="ECO:0000256" key="1">
    <source>
        <dbReference type="SAM" id="Coils"/>
    </source>
</evidence>
<keyword evidence="1" id="KW-0175">Coiled coil</keyword>
<dbReference type="EMBL" id="LR721780">
    <property type="protein sequence ID" value="VVV99140.1"/>
    <property type="molecule type" value="Genomic_DNA"/>
</dbReference>
<accession>A0A5K1AAM7</accession>
<name>A0A5K1AAM7_9MAGN</name>
<proteinExistence type="predicted"/>
<sequence length="105" mass="11961">MAVGGREGAARERQRLLEQGLFLAFQRPEEAGEEQDGVEEDDLDQRMQIHGELGALLQELARLQCRMASLLEKIGSLPLDIIRSMREEVVQVTDQLRNLNRLQHP</sequence>
<organism evidence="2">
    <name type="scientific">Nymphaea colorata</name>
    <name type="common">pocket water lily</name>
    <dbReference type="NCBI Taxonomy" id="210225"/>
    <lineage>
        <taxon>Eukaryota</taxon>
        <taxon>Viridiplantae</taxon>
        <taxon>Streptophyta</taxon>
        <taxon>Embryophyta</taxon>
        <taxon>Tracheophyta</taxon>
        <taxon>Spermatophyta</taxon>
        <taxon>Magnoliopsida</taxon>
        <taxon>Nymphaeales</taxon>
        <taxon>Nymphaeaceae</taxon>
        <taxon>Nymphaea</taxon>
    </lineage>
</organism>